<reference evidence="1 2" key="1">
    <citation type="submission" date="2015-09" db="EMBL/GenBank/DDBJ databases">
        <title>Trachymyrmex zeteki WGS genome.</title>
        <authorList>
            <person name="Nygaard S."/>
            <person name="Hu H."/>
            <person name="Boomsma J."/>
            <person name="Zhang G."/>
        </authorList>
    </citation>
    <scope>NUCLEOTIDE SEQUENCE [LARGE SCALE GENOMIC DNA]</scope>
    <source>
        <strain evidence="1">Tzet28-1</strain>
        <tissue evidence="1">Whole body</tissue>
    </source>
</reference>
<protein>
    <submittedName>
        <fullName evidence="1">Uncharacterized protein</fullName>
    </submittedName>
</protein>
<organism evidence="1 2">
    <name type="scientific">Mycetomoellerius zeteki</name>
    <dbReference type="NCBI Taxonomy" id="64791"/>
    <lineage>
        <taxon>Eukaryota</taxon>
        <taxon>Metazoa</taxon>
        <taxon>Ecdysozoa</taxon>
        <taxon>Arthropoda</taxon>
        <taxon>Hexapoda</taxon>
        <taxon>Insecta</taxon>
        <taxon>Pterygota</taxon>
        <taxon>Neoptera</taxon>
        <taxon>Endopterygota</taxon>
        <taxon>Hymenoptera</taxon>
        <taxon>Apocrita</taxon>
        <taxon>Aculeata</taxon>
        <taxon>Formicoidea</taxon>
        <taxon>Formicidae</taxon>
        <taxon>Myrmicinae</taxon>
        <taxon>Mycetomoellerius</taxon>
    </lineage>
</organism>
<evidence type="ECO:0000313" key="1">
    <source>
        <dbReference type="EMBL" id="KYQ50008.1"/>
    </source>
</evidence>
<dbReference type="EMBL" id="KQ982843">
    <property type="protein sequence ID" value="KYQ50008.1"/>
    <property type="molecule type" value="Genomic_DNA"/>
</dbReference>
<dbReference type="Proteomes" id="UP000075809">
    <property type="component" value="Unassembled WGS sequence"/>
</dbReference>
<name>A0A151WQC6_9HYME</name>
<evidence type="ECO:0000313" key="2">
    <source>
        <dbReference type="Proteomes" id="UP000075809"/>
    </source>
</evidence>
<dbReference type="AlphaFoldDB" id="A0A151WQC6"/>
<accession>A0A151WQC6</accession>
<sequence>MKPFFAASWRLIALSSSRMTYMPRMSSTMPEEIASASGMYLLDLVHLIIDVKGFIRSTWHDSANVSLRLLVGCINLPDEMSYMFINIASYKPNPMLSISMIRPGREYASSKDASLAAKLFHNQPLVNLSLASDTFEISFPEYATPVSSRYAPSFRTFRTIIVIAHRGTLERNRFRVSIAHDDDDVSNRLRDRRGACSTSIRSAAQPTVSDCGDSSLSLSMTLALGEDASGGADAHPGPVARLSVGA</sequence>
<gene>
    <name evidence="1" type="ORF">ALC60_10884</name>
</gene>
<proteinExistence type="predicted"/>
<keyword evidence="2" id="KW-1185">Reference proteome</keyword>